<dbReference type="RefSeq" id="WP_023433868.1">
    <property type="nucleotide sequence ID" value="NZ_AWXZ01000040.1"/>
</dbReference>
<dbReference type="STRING" id="631454.N177_3758"/>
<dbReference type="OrthoDB" id="7356080at2"/>
<evidence type="ECO:0000313" key="3">
    <source>
        <dbReference type="Proteomes" id="UP000017819"/>
    </source>
</evidence>
<keyword evidence="3" id="KW-1185">Reference proteome</keyword>
<reference evidence="2 3" key="1">
    <citation type="journal article" date="2014" name="Genome Announc.">
        <title>Draft Genome Sequence of Lutibaculum baratangense Strain AMV1T, Isolated from a Mud Volcano in Andamans, India.</title>
        <authorList>
            <person name="Singh A."/>
            <person name="Sreenivas A."/>
            <person name="Sathyanarayana Reddy G."/>
            <person name="Pinnaka A.K."/>
            <person name="Shivaji S."/>
        </authorList>
    </citation>
    <scope>NUCLEOTIDE SEQUENCE [LARGE SCALE GENOMIC DNA]</scope>
    <source>
        <strain evidence="2 3">AMV1</strain>
    </source>
</reference>
<dbReference type="Proteomes" id="UP000017819">
    <property type="component" value="Unassembled WGS sequence"/>
</dbReference>
<evidence type="ECO:0000256" key="1">
    <source>
        <dbReference type="SAM" id="MobiDB-lite"/>
    </source>
</evidence>
<organism evidence="2 3">
    <name type="scientific">Lutibaculum baratangense AMV1</name>
    <dbReference type="NCBI Taxonomy" id="631454"/>
    <lineage>
        <taxon>Bacteria</taxon>
        <taxon>Pseudomonadati</taxon>
        <taxon>Pseudomonadota</taxon>
        <taxon>Alphaproteobacteria</taxon>
        <taxon>Hyphomicrobiales</taxon>
        <taxon>Tepidamorphaceae</taxon>
        <taxon>Lutibaculum</taxon>
    </lineage>
</organism>
<name>V4QS75_9HYPH</name>
<gene>
    <name evidence="2" type="ORF">N177_3758</name>
</gene>
<dbReference type="EMBL" id="AWXZ01000040">
    <property type="protein sequence ID" value="ESR22622.1"/>
    <property type="molecule type" value="Genomic_DNA"/>
</dbReference>
<dbReference type="AlphaFoldDB" id="V4QS75"/>
<accession>V4QS75</accession>
<sequence>MDMIPSNVAGRRPGGRPGGPIIRPARLEETGLLSHLHLAHLWCVAMRDCSADDIAAYLELFPGVDPGLVASGRYLVMEADGQVVAGGGWSPVGETLTAALAIAGNGLAETALPRASAILRGVFVCDERVAAHLTRGLMQRLEAGAAGAGHALSLVVTTRDAAMRLPAPGYRDICPLPLETSGARVLPLLQLSKRIGAALSAVA</sequence>
<proteinExistence type="predicted"/>
<dbReference type="SUPFAM" id="SSF55729">
    <property type="entry name" value="Acyl-CoA N-acyltransferases (Nat)"/>
    <property type="match status" value="1"/>
</dbReference>
<comment type="caution">
    <text evidence="2">The sequence shown here is derived from an EMBL/GenBank/DDBJ whole genome shotgun (WGS) entry which is preliminary data.</text>
</comment>
<feature type="region of interest" description="Disordered" evidence="1">
    <location>
        <begin position="1"/>
        <end position="21"/>
    </location>
</feature>
<protein>
    <recommendedName>
        <fullName evidence="4">N-acetyltransferase domain-containing protein</fullName>
    </recommendedName>
</protein>
<evidence type="ECO:0008006" key="4">
    <source>
        <dbReference type="Google" id="ProtNLM"/>
    </source>
</evidence>
<evidence type="ECO:0000313" key="2">
    <source>
        <dbReference type="EMBL" id="ESR22622.1"/>
    </source>
</evidence>
<dbReference type="InterPro" id="IPR016181">
    <property type="entry name" value="Acyl_CoA_acyltransferase"/>
</dbReference>